<comment type="caution">
    <text evidence="2">The sequence shown here is derived from an EMBL/GenBank/DDBJ whole genome shotgun (WGS) entry which is preliminary data.</text>
</comment>
<accession>A0A813II27</accession>
<feature type="non-terminal residue" evidence="2">
    <location>
        <position position="340"/>
    </location>
</feature>
<sequence length="340" mass="38013">MSKTKLPADPEEPFFVQFRRELVHHEKSALSNPSQMLKLLTGQEMLHYPFLLLREQKQQAGTSGGEVSASNPRPRSASPPSGKALQVRAALKLQREQKAVEKGEASLSSSAGIWAMLPQLQDCQDPSTACRLLLDILVGTGRVLDDLRSLGNVRKALPEPRTQLEALRAAVEHLEGCICWLRPKKLELGQEALDDLIQALEKADQRGRDTTGAIRSWLARISDQGLLPSGTKCVKGRRLKTLTCGIHVVDICRPGVRAGTLAKKLKDFQYLFYRLLAEGRDCFWKADLAPRTQDDWQSEEPHFRDGMRQLACHLFVLVDLVRGDEYTGHHTQELRVALGE</sequence>
<organism evidence="2 3">
    <name type="scientific">Polarella glacialis</name>
    <name type="common">Dinoflagellate</name>
    <dbReference type="NCBI Taxonomy" id="89957"/>
    <lineage>
        <taxon>Eukaryota</taxon>
        <taxon>Sar</taxon>
        <taxon>Alveolata</taxon>
        <taxon>Dinophyceae</taxon>
        <taxon>Suessiales</taxon>
        <taxon>Suessiaceae</taxon>
        <taxon>Polarella</taxon>
    </lineage>
</organism>
<feature type="compositionally biased region" description="Low complexity" evidence="1">
    <location>
        <begin position="68"/>
        <end position="81"/>
    </location>
</feature>
<dbReference type="AlphaFoldDB" id="A0A813II27"/>
<evidence type="ECO:0000256" key="1">
    <source>
        <dbReference type="SAM" id="MobiDB-lite"/>
    </source>
</evidence>
<dbReference type="EMBL" id="CAJNNW010011654">
    <property type="protein sequence ID" value="CAE8653390.1"/>
    <property type="molecule type" value="Genomic_DNA"/>
</dbReference>
<evidence type="ECO:0000313" key="3">
    <source>
        <dbReference type="Proteomes" id="UP000626109"/>
    </source>
</evidence>
<reference evidence="2" key="1">
    <citation type="submission" date="2021-02" db="EMBL/GenBank/DDBJ databases">
        <authorList>
            <person name="Dougan E. K."/>
            <person name="Rhodes N."/>
            <person name="Thang M."/>
            <person name="Chan C."/>
        </authorList>
    </citation>
    <scope>NUCLEOTIDE SEQUENCE</scope>
</reference>
<evidence type="ECO:0000313" key="2">
    <source>
        <dbReference type="EMBL" id="CAE8653390.1"/>
    </source>
</evidence>
<gene>
    <name evidence="2" type="ORF">PGLA2088_LOCUS10368</name>
</gene>
<dbReference type="Proteomes" id="UP000626109">
    <property type="component" value="Unassembled WGS sequence"/>
</dbReference>
<proteinExistence type="predicted"/>
<feature type="region of interest" description="Disordered" evidence="1">
    <location>
        <begin position="59"/>
        <end position="83"/>
    </location>
</feature>
<protein>
    <submittedName>
        <fullName evidence="2">Uncharacterized protein</fullName>
    </submittedName>
</protein>
<name>A0A813II27_POLGL</name>